<dbReference type="GO" id="GO:0006260">
    <property type="term" value="P:DNA replication"/>
    <property type="evidence" value="ECO:0007669"/>
    <property type="project" value="UniProtKB-KW"/>
</dbReference>
<proteinExistence type="predicted"/>
<dbReference type="GO" id="GO:0006281">
    <property type="term" value="P:DNA repair"/>
    <property type="evidence" value="ECO:0007669"/>
    <property type="project" value="UniProtKB-KW"/>
</dbReference>
<evidence type="ECO:0000313" key="9">
    <source>
        <dbReference type="Proteomes" id="UP000240535"/>
    </source>
</evidence>
<evidence type="ECO:0000256" key="6">
    <source>
        <dbReference type="ARBA" id="ARBA00034003"/>
    </source>
</evidence>
<dbReference type="Gene3D" id="3.30.470.30">
    <property type="entry name" value="DNA ligase/mRNA capping enzyme"/>
    <property type="match status" value="1"/>
</dbReference>
<dbReference type="Proteomes" id="UP000240535">
    <property type="component" value="Unassembled WGS sequence"/>
</dbReference>
<dbReference type="InterPro" id="IPR050326">
    <property type="entry name" value="NAD_dep_DNA_ligaseB"/>
</dbReference>
<dbReference type="RefSeq" id="WP_106871104.1">
    <property type="nucleotide sequence ID" value="NZ_CP053841.1"/>
</dbReference>
<dbReference type="InterPro" id="IPR029319">
    <property type="entry name" value="DNA_ligase_OB"/>
</dbReference>
<evidence type="ECO:0000256" key="4">
    <source>
        <dbReference type="ARBA" id="ARBA00022763"/>
    </source>
</evidence>
<dbReference type="AlphaFoldDB" id="A0A2P8R1F6"/>
<evidence type="ECO:0000256" key="3">
    <source>
        <dbReference type="ARBA" id="ARBA00022705"/>
    </source>
</evidence>
<dbReference type="PANTHER" id="PTHR47810:SF1">
    <property type="entry name" value="DNA LIGASE B"/>
    <property type="match status" value="1"/>
</dbReference>
<gene>
    <name evidence="8" type="ORF">CQ405_04555</name>
</gene>
<keyword evidence="2 8" id="KW-0436">Ligase</keyword>
<reference evidence="9" key="1">
    <citation type="submission" date="2017-10" db="EMBL/GenBank/DDBJ databases">
        <title>Campylobacter species from seals.</title>
        <authorList>
            <person name="Gilbert M.J."/>
            <person name="Zomer A.L."/>
            <person name="Timmerman A.J."/>
            <person name="Duim B."/>
            <person name="Wagenaar J.A."/>
        </authorList>
    </citation>
    <scope>NUCLEOTIDE SEQUENCE [LARGE SCALE GENOMIC DNA]</scope>
    <source>
        <strain evidence="9">17S00004-5</strain>
    </source>
</reference>
<dbReference type="EMBL" id="PDHH01000003">
    <property type="protein sequence ID" value="PSM52329.1"/>
    <property type="molecule type" value="Genomic_DNA"/>
</dbReference>
<keyword evidence="4" id="KW-0227">DNA damage</keyword>
<keyword evidence="5" id="KW-0234">DNA repair</keyword>
<dbReference type="CDD" id="cd08041">
    <property type="entry name" value="OBF_kDNA_ligase_like"/>
    <property type="match status" value="1"/>
</dbReference>
<comment type="cofactor">
    <cofactor evidence="1">
        <name>a divalent metal cation</name>
        <dbReference type="ChEBI" id="CHEBI:60240"/>
    </cofactor>
</comment>
<dbReference type="NCBIfam" id="NF006592">
    <property type="entry name" value="PRK09125.1"/>
    <property type="match status" value="1"/>
</dbReference>
<dbReference type="Gene3D" id="2.40.50.140">
    <property type="entry name" value="Nucleic acid-binding proteins"/>
    <property type="match status" value="1"/>
</dbReference>
<dbReference type="InterPro" id="IPR012340">
    <property type="entry name" value="NA-bd_OB-fold"/>
</dbReference>
<dbReference type="Pfam" id="PF14743">
    <property type="entry name" value="DNA_ligase_OB_2"/>
    <property type="match status" value="1"/>
</dbReference>
<keyword evidence="3" id="KW-0235">DNA replication</keyword>
<accession>A0A2P8R1F6</accession>
<feature type="domain" description="ATP-dependent DNA ligase family profile" evidence="7">
    <location>
        <begin position="117"/>
        <end position="189"/>
    </location>
</feature>
<evidence type="ECO:0000313" key="8">
    <source>
        <dbReference type="EMBL" id="PSM52329.1"/>
    </source>
</evidence>
<evidence type="ECO:0000256" key="2">
    <source>
        <dbReference type="ARBA" id="ARBA00022598"/>
    </source>
</evidence>
<dbReference type="GO" id="GO:0003910">
    <property type="term" value="F:DNA ligase (ATP) activity"/>
    <property type="evidence" value="ECO:0007669"/>
    <property type="project" value="UniProtKB-EC"/>
</dbReference>
<dbReference type="GO" id="GO:0005524">
    <property type="term" value="F:ATP binding"/>
    <property type="evidence" value="ECO:0007669"/>
    <property type="project" value="InterPro"/>
</dbReference>
<dbReference type="InterPro" id="IPR012310">
    <property type="entry name" value="DNA_ligase_ATP-dep_cent"/>
</dbReference>
<organism evidence="8 9">
    <name type="scientific">Campylobacter blaseri</name>
    <dbReference type="NCBI Taxonomy" id="2042961"/>
    <lineage>
        <taxon>Bacteria</taxon>
        <taxon>Pseudomonadati</taxon>
        <taxon>Campylobacterota</taxon>
        <taxon>Epsilonproteobacteria</taxon>
        <taxon>Campylobacterales</taxon>
        <taxon>Campylobacteraceae</taxon>
        <taxon>Campylobacter</taxon>
    </lineage>
</organism>
<dbReference type="Pfam" id="PF01068">
    <property type="entry name" value="DNA_ligase_A_M"/>
    <property type="match status" value="1"/>
</dbReference>
<evidence type="ECO:0000256" key="1">
    <source>
        <dbReference type="ARBA" id="ARBA00001968"/>
    </source>
</evidence>
<dbReference type="Gene3D" id="3.30.1490.70">
    <property type="match status" value="1"/>
</dbReference>
<dbReference type="GO" id="GO:0006310">
    <property type="term" value="P:DNA recombination"/>
    <property type="evidence" value="ECO:0007669"/>
    <property type="project" value="InterPro"/>
</dbReference>
<sequence length="270" mass="31302">MFRFIISIFFSFLTLFAQKPNVMLLNEYNNENLSGWYMSEKLDGVRARWNGKELVSRNGNKFSAPKDFIKDFPSFSLDGELFTKRGDFANISSITSQLIPHNGWSEIKFYIFDIPDLNESFDIKYKKMQEISKNSKNIVFIEQKIVKNNEEVFEFLDEVVSKGGEGVVVREPSLIYENARSNRILKLKKFKDSECKVVAINKGNGKYKDKMGSITCEKEDGVRFKIGTGFNDEIRENPPKIGDIITYKYQNLTKKGIPRFAVFLRIRDEI</sequence>
<dbReference type="OrthoDB" id="9767858at2"/>
<dbReference type="SUPFAM" id="SSF50249">
    <property type="entry name" value="Nucleic acid-binding proteins"/>
    <property type="match status" value="1"/>
</dbReference>
<comment type="caution">
    <text evidence="8">The sequence shown here is derived from an EMBL/GenBank/DDBJ whole genome shotgun (WGS) entry which is preliminary data.</text>
</comment>
<comment type="catalytic activity">
    <reaction evidence="6">
        <text>ATP + (deoxyribonucleotide)n-3'-hydroxyl + 5'-phospho-(deoxyribonucleotide)m = (deoxyribonucleotide)n+m + AMP + diphosphate.</text>
        <dbReference type="EC" id="6.5.1.1"/>
    </reaction>
</comment>
<dbReference type="PANTHER" id="PTHR47810">
    <property type="entry name" value="DNA LIGASE"/>
    <property type="match status" value="1"/>
</dbReference>
<evidence type="ECO:0000256" key="5">
    <source>
        <dbReference type="ARBA" id="ARBA00023204"/>
    </source>
</evidence>
<dbReference type="CDD" id="cd07896">
    <property type="entry name" value="Adenylation_kDNA_ligase_like"/>
    <property type="match status" value="1"/>
</dbReference>
<dbReference type="PROSITE" id="PS50160">
    <property type="entry name" value="DNA_LIGASE_A3"/>
    <property type="match status" value="1"/>
</dbReference>
<evidence type="ECO:0000259" key="7">
    <source>
        <dbReference type="PROSITE" id="PS50160"/>
    </source>
</evidence>
<keyword evidence="9" id="KW-1185">Reference proteome</keyword>
<dbReference type="SUPFAM" id="SSF56091">
    <property type="entry name" value="DNA ligase/mRNA capping enzyme, catalytic domain"/>
    <property type="match status" value="1"/>
</dbReference>
<name>A0A2P8R1F6_9BACT</name>
<protein>
    <submittedName>
        <fullName evidence="8">DNA ligase</fullName>
    </submittedName>
</protein>